<evidence type="ECO:0000256" key="3">
    <source>
        <dbReference type="ARBA" id="ARBA00022737"/>
    </source>
</evidence>
<evidence type="ECO:0000256" key="2">
    <source>
        <dbReference type="ARBA" id="ARBA00022490"/>
    </source>
</evidence>
<evidence type="ECO:0000256" key="5">
    <source>
        <dbReference type="ARBA" id="ARBA00060736"/>
    </source>
</evidence>
<evidence type="ECO:0000256" key="8">
    <source>
        <dbReference type="SAM" id="MobiDB-lite"/>
    </source>
</evidence>
<dbReference type="SUPFAM" id="SSF48371">
    <property type="entry name" value="ARM repeat"/>
    <property type="match status" value="1"/>
</dbReference>
<dbReference type="InterPro" id="IPR033133">
    <property type="entry name" value="PUM-HD"/>
</dbReference>
<feature type="compositionally biased region" description="Polar residues" evidence="8">
    <location>
        <begin position="207"/>
        <end position="218"/>
    </location>
</feature>
<evidence type="ECO:0000259" key="9">
    <source>
        <dbReference type="PROSITE" id="PS50303"/>
    </source>
</evidence>
<dbReference type="GO" id="GO:0005737">
    <property type="term" value="C:cytoplasm"/>
    <property type="evidence" value="ECO:0007669"/>
    <property type="project" value="UniProtKB-SubCell"/>
</dbReference>
<dbReference type="CDD" id="cd07920">
    <property type="entry name" value="Pumilio"/>
    <property type="match status" value="1"/>
</dbReference>
<comment type="similarity">
    <text evidence="5">Belongs to the PUF3 family.</text>
</comment>
<gene>
    <name evidence="10" type="primary">PUF3</name>
    <name evidence="10" type="ORF">IWW39_004943</name>
</gene>
<feature type="repeat" description="Pumilio" evidence="7">
    <location>
        <begin position="968"/>
        <end position="1009"/>
    </location>
</feature>
<dbReference type="PANTHER" id="PTHR12537">
    <property type="entry name" value="RNA BINDING PROTEIN PUMILIO-RELATED"/>
    <property type="match status" value="1"/>
</dbReference>
<feature type="domain" description="PUM-HD" evidence="9">
    <location>
        <begin position="694"/>
        <end position="1034"/>
    </location>
</feature>
<feature type="repeat" description="Pumilio" evidence="7">
    <location>
        <begin position="786"/>
        <end position="821"/>
    </location>
</feature>
<reference evidence="10" key="1">
    <citation type="submission" date="2022-07" db="EMBL/GenBank/DDBJ databases">
        <title>Phylogenomic reconstructions and comparative analyses of Kickxellomycotina fungi.</title>
        <authorList>
            <person name="Reynolds N.K."/>
            <person name="Stajich J.E."/>
            <person name="Barry K."/>
            <person name="Grigoriev I.V."/>
            <person name="Crous P."/>
            <person name="Smith M.E."/>
        </authorList>
    </citation>
    <scope>NUCLEOTIDE SEQUENCE</scope>
    <source>
        <strain evidence="10">CBS 109367</strain>
    </source>
</reference>
<feature type="region of interest" description="Disordered" evidence="8">
    <location>
        <begin position="161"/>
        <end position="230"/>
    </location>
</feature>
<evidence type="ECO:0000256" key="6">
    <source>
        <dbReference type="ARBA" id="ARBA00081811"/>
    </source>
</evidence>
<dbReference type="InterPro" id="IPR016024">
    <property type="entry name" value="ARM-type_fold"/>
</dbReference>
<dbReference type="Pfam" id="PF00806">
    <property type="entry name" value="PUF"/>
    <property type="match status" value="8"/>
</dbReference>
<feature type="repeat" description="Pumilio" evidence="7">
    <location>
        <begin position="750"/>
        <end position="785"/>
    </location>
</feature>
<feature type="region of interest" description="Disordered" evidence="8">
    <location>
        <begin position="602"/>
        <end position="623"/>
    </location>
</feature>
<dbReference type="PROSITE" id="PS50303">
    <property type="entry name" value="PUM_HD"/>
    <property type="match status" value="1"/>
</dbReference>
<feature type="repeat" description="Pumilio" evidence="7">
    <location>
        <begin position="858"/>
        <end position="893"/>
    </location>
</feature>
<proteinExistence type="inferred from homology"/>
<feature type="region of interest" description="Disordered" evidence="8">
    <location>
        <begin position="1"/>
        <end position="48"/>
    </location>
</feature>
<dbReference type="FunFam" id="1.25.10.10:FF:000004">
    <property type="entry name" value="Pumilio homolog 1 isoform 2"/>
    <property type="match status" value="1"/>
</dbReference>
<dbReference type="AlphaFoldDB" id="A0A9W8GI39"/>
<evidence type="ECO:0000313" key="10">
    <source>
        <dbReference type="EMBL" id="KAJ2684367.1"/>
    </source>
</evidence>
<evidence type="ECO:0000256" key="4">
    <source>
        <dbReference type="ARBA" id="ARBA00022884"/>
    </source>
</evidence>
<evidence type="ECO:0000256" key="1">
    <source>
        <dbReference type="ARBA" id="ARBA00004496"/>
    </source>
</evidence>
<dbReference type="PANTHER" id="PTHR12537:SF12">
    <property type="entry name" value="MATERNAL PROTEIN PUMILIO"/>
    <property type="match status" value="1"/>
</dbReference>
<dbReference type="GO" id="GO:0000288">
    <property type="term" value="P:nuclear-transcribed mRNA catabolic process, deadenylation-dependent decay"/>
    <property type="evidence" value="ECO:0007669"/>
    <property type="project" value="TreeGrafter"/>
</dbReference>
<feature type="compositionally biased region" description="Low complexity" evidence="8">
    <location>
        <begin position="610"/>
        <end position="623"/>
    </location>
</feature>
<evidence type="ECO:0000313" key="11">
    <source>
        <dbReference type="Proteomes" id="UP001151516"/>
    </source>
</evidence>
<comment type="caution">
    <text evidence="10">The sequence shown here is derived from an EMBL/GenBank/DDBJ whole genome shotgun (WGS) entry which is preliminary data.</text>
</comment>
<keyword evidence="11" id="KW-1185">Reference proteome</keyword>
<feature type="repeat" description="Pumilio" evidence="7">
    <location>
        <begin position="894"/>
        <end position="929"/>
    </location>
</feature>
<accession>A0A9W8GI39</accession>
<dbReference type="SMART" id="SM00025">
    <property type="entry name" value="Pumilio"/>
    <property type="match status" value="8"/>
</dbReference>
<keyword evidence="4" id="KW-0694">RNA-binding</keyword>
<feature type="repeat" description="Pumilio" evidence="7">
    <location>
        <begin position="930"/>
        <end position="965"/>
    </location>
</feature>
<dbReference type="GO" id="GO:0003730">
    <property type="term" value="F:mRNA 3'-UTR binding"/>
    <property type="evidence" value="ECO:0007669"/>
    <property type="project" value="TreeGrafter"/>
</dbReference>
<dbReference type="Proteomes" id="UP001151516">
    <property type="component" value="Unassembled WGS sequence"/>
</dbReference>
<dbReference type="OrthoDB" id="668540at2759"/>
<dbReference type="InterPro" id="IPR011989">
    <property type="entry name" value="ARM-like"/>
</dbReference>
<dbReference type="Gene3D" id="1.25.10.10">
    <property type="entry name" value="Leucine-rich Repeat Variant"/>
    <property type="match status" value="1"/>
</dbReference>
<dbReference type="EMBL" id="JANBTX010000215">
    <property type="protein sequence ID" value="KAJ2684367.1"/>
    <property type="molecule type" value="Genomic_DNA"/>
</dbReference>
<feature type="compositionally biased region" description="Polar residues" evidence="8">
    <location>
        <begin position="183"/>
        <end position="198"/>
    </location>
</feature>
<dbReference type="InterPro" id="IPR033712">
    <property type="entry name" value="Pumilio_RNA-bd"/>
</dbReference>
<dbReference type="PROSITE" id="PS50302">
    <property type="entry name" value="PUM"/>
    <property type="match status" value="8"/>
</dbReference>
<name>A0A9W8GI39_9FUNG</name>
<keyword evidence="2" id="KW-0963">Cytoplasm</keyword>
<dbReference type="InterPro" id="IPR001313">
    <property type="entry name" value="Pumilio_RNA-bd_rpt"/>
</dbReference>
<comment type="subcellular location">
    <subcellularLocation>
        <location evidence="1">Cytoplasm</location>
    </subcellularLocation>
</comment>
<feature type="region of interest" description="Disordered" evidence="8">
    <location>
        <begin position="1037"/>
        <end position="1077"/>
    </location>
</feature>
<feature type="repeat" description="Pumilio" evidence="7">
    <location>
        <begin position="822"/>
        <end position="857"/>
    </location>
</feature>
<feature type="repeat" description="Pumilio" evidence="7">
    <location>
        <begin position="714"/>
        <end position="749"/>
    </location>
</feature>
<sequence length="1077" mass="115679">MAYSEESASGGGGGGLGANEDQIRKRQSRFQGHWDSAGGQKASLQTTRNPNLAVMSGAENGYSWESLVSGSSAVTPSTDNTLRNNLKTIPGNIDDDWSELLNLAGTSTNATAGSRSAGYSNIGLGRLSGSDNNAGVAHVDSSSSLSARHRRQLVDMIQTDFPRTPSPAIDSNGIRVRAPNAPLQRQGSIDGSGMSSSLAPDAVAGSQPPNSSAFSAMSASVPMRGPSFSSPAGLLSDTNILGIPSRQHLVSSPNRMHGSVAAAGANPSDDASLAPNVGQMVSSLLDQEEGPDRRHSQVDIFSMAAGSPPGASTVALSNQSLWAARHAARLDGMQRAASTPPRNAVPGAVGSANGVSMWGGMDSGSSPAAPGSALHDGGLLTQSPMSGSGQLGAEDLNYRIRSLRLGDDSGSNSRGLRSAELRGSHDIFGDIEKPATARGHGAMVGAGEQWDFGGHQLMYDHNAPRPPHMRLQSSMTVGPTSSSGGAPGIENIVTDRSLLYGGNALSAGYGINSPGMGPNTAPHSFTRAQSYNDGGRFMRGGPTSAYPLPQPVAQRPNISGLASAGIVGGYGGAQSALGQQQQQQGVHPGQMQIPGHHIHSLPHTPHQHQHQQGLSHMHQHQQHLAALHLQQQPHSQPGHKQMAPSQQMMAAREAMMYGTPPPLLNMSSSMGGAQIMYRSAPKSAAVMETPAHAPRSEVLEEFRNNKTRKYELKDIVEYMVEFSCDQHGSRFIQQKLETAALEEKELVFQEIMPSGLQLMTDVFGNYVIQKFFEHGSQVQKHMLAKQMEGHILTLSLQMYGCRVVQKALEHVLSEQQAGMVRELDGHVLQCVKDQNGNHVIQKAIERVPAKHIKFIIDSFHGQVYTLATHPYGCRVIQRMFEHCDERQTRPLLDELHQFTASLVQDQYGNYVIQHVMERGKPIDRSLVCARVRGHVLQLSKHKFASNVVEKCVAYGDAKDRKALIDEITLVRRDGSCHLITMMKDQYANYVVQKMLDVVKVNQREQILIKIQPHMAALRKFTYGKHLITKVEKYLAMKDGGRPSSPQQSGDHPLTPSSSSSTDAEAQSGDRDGQSPGF</sequence>
<feature type="compositionally biased region" description="Basic and acidic residues" evidence="8">
    <location>
        <begin position="1067"/>
        <end position="1077"/>
    </location>
</feature>
<protein>
    <recommendedName>
        <fullName evidence="6">Pumilio homology domain family member 3</fullName>
    </recommendedName>
</protein>
<keyword evidence="3" id="KW-0677">Repeat</keyword>
<evidence type="ECO:0000256" key="7">
    <source>
        <dbReference type="PROSITE-ProRule" id="PRU00317"/>
    </source>
</evidence>
<organism evidence="10 11">
    <name type="scientific">Coemansia spiralis</name>
    <dbReference type="NCBI Taxonomy" id="417178"/>
    <lineage>
        <taxon>Eukaryota</taxon>
        <taxon>Fungi</taxon>
        <taxon>Fungi incertae sedis</taxon>
        <taxon>Zoopagomycota</taxon>
        <taxon>Kickxellomycotina</taxon>
        <taxon>Kickxellomycetes</taxon>
        <taxon>Kickxellales</taxon>
        <taxon>Kickxellaceae</taxon>
        <taxon>Coemansia</taxon>
    </lineage>
</organism>